<evidence type="ECO:0008006" key="2">
    <source>
        <dbReference type="Google" id="ProtNLM"/>
    </source>
</evidence>
<protein>
    <recommendedName>
        <fullName evidence="2">Coat protein</fullName>
    </recommendedName>
</protein>
<reference evidence="1" key="1">
    <citation type="submission" date="2019-05" db="EMBL/GenBank/DDBJ databases">
        <title>Metatranscriptomic reconstruction reveals RNA viruses with the potential to shape carbon cycling in soil.</title>
        <authorList>
            <person name="Starr E.P."/>
            <person name="Nuccio E."/>
            <person name="Pett-Ridge J."/>
            <person name="Banfield J.F."/>
            <person name="Firestone M.K."/>
        </authorList>
    </citation>
    <scope>NUCLEOTIDE SEQUENCE</scope>
    <source>
        <strain evidence="1">H2_Rhizo_33_scaffold_2525</strain>
    </source>
</reference>
<name>A0A514D2B4_9VIRU</name>
<accession>A0A514D2B4</accession>
<organism evidence="1">
    <name type="scientific">Leviviridae sp</name>
    <dbReference type="NCBI Taxonomy" id="2027243"/>
    <lineage>
        <taxon>Viruses</taxon>
        <taxon>Riboviria</taxon>
        <taxon>Orthornavirae</taxon>
        <taxon>Lenarviricota</taxon>
        <taxon>Leviviricetes</taxon>
        <taxon>Norzivirales</taxon>
        <taxon>Fiersviridae</taxon>
    </lineage>
</organism>
<sequence>MLADPISFKVATVATNHPRISVGGESNVYSVADGSSQIRVGGSSTRNRKRFYLSSTKTKIAADPLTAVNQSVNASVTISISEPLWGFTVAELKALVLDACDFLTATTGANTDKILGGER</sequence>
<gene>
    <name evidence="1" type="ORF">H2Rhizo332525_000001</name>
</gene>
<dbReference type="EMBL" id="MN033581">
    <property type="protein sequence ID" value="QDH87719.1"/>
    <property type="molecule type" value="Genomic_RNA"/>
</dbReference>
<proteinExistence type="predicted"/>
<evidence type="ECO:0000313" key="1">
    <source>
        <dbReference type="EMBL" id="QDH87719.1"/>
    </source>
</evidence>